<evidence type="ECO:0000256" key="3">
    <source>
        <dbReference type="ARBA" id="ARBA00022692"/>
    </source>
</evidence>
<evidence type="ECO:0000256" key="4">
    <source>
        <dbReference type="ARBA" id="ARBA00022989"/>
    </source>
</evidence>
<dbReference type="CDD" id="cd12827">
    <property type="entry name" value="EcCorA_ZntB-like_u2"/>
    <property type="match status" value="1"/>
</dbReference>
<dbReference type="Proteomes" id="UP000216316">
    <property type="component" value="Unassembled WGS sequence"/>
</dbReference>
<dbReference type="EMBL" id="NGNX01000022">
    <property type="protein sequence ID" value="OYR91479.1"/>
    <property type="molecule type" value="Genomic_DNA"/>
</dbReference>
<dbReference type="SUPFAM" id="SSF143865">
    <property type="entry name" value="CorA soluble domain-like"/>
    <property type="match status" value="1"/>
</dbReference>
<comment type="subcellular location">
    <subcellularLocation>
        <location evidence="1">Membrane</location>
        <topology evidence="1">Multi-pass membrane protein</topology>
    </subcellularLocation>
</comment>
<reference evidence="8 11" key="2">
    <citation type="submission" date="2017-05" db="EMBL/GenBank/DDBJ databases">
        <authorList>
            <person name="Lin X.B."/>
            <person name="Stothard P."/>
            <person name="Tasseva G."/>
            <person name="Walter J."/>
        </authorList>
    </citation>
    <scope>NUCLEOTIDE SEQUENCE [LARGE SCALE GENOMIC DNA]</scope>
    <source>
        <strain evidence="8 11">609u</strain>
    </source>
</reference>
<gene>
    <name evidence="8" type="ORF">CBF53_05695</name>
    <name evidence="9" type="ORF">CBF70_06385</name>
</gene>
<protein>
    <submittedName>
        <fullName evidence="9">Mg2+ and Co2+ transporter</fullName>
    </submittedName>
</protein>
<evidence type="ECO:0000313" key="8">
    <source>
        <dbReference type="EMBL" id="OYR88006.1"/>
    </source>
</evidence>
<dbReference type="InterPro" id="IPR045861">
    <property type="entry name" value="CorA_cytoplasmic_dom"/>
</dbReference>
<feature type="transmembrane region" description="Helical" evidence="7">
    <location>
        <begin position="281"/>
        <end position="301"/>
    </location>
</feature>
<evidence type="ECO:0000313" key="10">
    <source>
        <dbReference type="Proteomes" id="UP000215828"/>
    </source>
</evidence>
<name>A0A256LDG7_9LACO</name>
<dbReference type="AlphaFoldDB" id="A0A256LDG7"/>
<organism evidence="9 10">
    <name type="scientific">Lactobacillus taiwanensis</name>
    <dbReference type="NCBI Taxonomy" id="508451"/>
    <lineage>
        <taxon>Bacteria</taxon>
        <taxon>Bacillati</taxon>
        <taxon>Bacillota</taxon>
        <taxon>Bacilli</taxon>
        <taxon>Lactobacillales</taxon>
        <taxon>Lactobacillaceae</taxon>
        <taxon>Lactobacillus</taxon>
    </lineage>
</organism>
<dbReference type="InterPro" id="IPR002523">
    <property type="entry name" value="MgTranspt_CorA/ZnTranspt_ZntB"/>
</dbReference>
<feature type="transmembrane region" description="Helical" evidence="7">
    <location>
        <begin position="249"/>
        <end position="269"/>
    </location>
</feature>
<evidence type="ECO:0000313" key="11">
    <source>
        <dbReference type="Proteomes" id="UP000216316"/>
    </source>
</evidence>
<keyword evidence="3 7" id="KW-0812">Transmembrane</keyword>
<evidence type="ECO:0000313" key="9">
    <source>
        <dbReference type="EMBL" id="OYR91479.1"/>
    </source>
</evidence>
<feature type="coiled-coil region" evidence="6">
    <location>
        <begin position="128"/>
        <end position="155"/>
    </location>
</feature>
<dbReference type="Pfam" id="PF01544">
    <property type="entry name" value="CorA"/>
    <property type="match status" value="1"/>
</dbReference>
<evidence type="ECO:0000256" key="7">
    <source>
        <dbReference type="SAM" id="Phobius"/>
    </source>
</evidence>
<dbReference type="Gene3D" id="1.20.58.340">
    <property type="entry name" value="Magnesium transport protein CorA, transmembrane region"/>
    <property type="match status" value="2"/>
</dbReference>
<comment type="caution">
    <text evidence="9">The sequence shown here is derived from an EMBL/GenBank/DDBJ whole genome shotgun (WGS) entry which is preliminary data.</text>
</comment>
<keyword evidence="5 7" id="KW-0472">Membrane</keyword>
<keyword evidence="6" id="KW-0175">Coiled coil</keyword>
<dbReference type="PANTHER" id="PTHR47891">
    <property type="entry name" value="TRANSPORTER-RELATED"/>
    <property type="match status" value="1"/>
</dbReference>
<dbReference type="EMBL" id="NGNV01000022">
    <property type="protein sequence ID" value="OYR88006.1"/>
    <property type="molecule type" value="Genomic_DNA"/>
</dbReference>
<dbReference type="Proteomes" id="UP000215828">
    <property type="component" value="Unassembled WGS sequence"/>
</dbReference>
<comment type="similarity">
    <text evidence="2">Belongs to the CorA metal ion transporter (MIT) (TC 1.A.35) family.</text>
</comment>
<evidence type="ECO:0000256" key="5">
    <source>
        <dbReference type="ARBA" id="ARBA00023136"/>
    </source>
</evidence>
<reference evidence="10 11" key="3">
    <citation type="submission" date="2017-09" db="EMBL/GenBank/DDBJ databases">
        <title>Tripartite evolution among Lactobacillus johnsonii, Lactobacillus taiwanensis, Lactobacillus reuteri and their rodent host.</title>
        <authorList>
            <person name="Wang T."/>
            <person name="Knowles S."/>
            <person name="Cheng C."/>
        </authorList>
    </citation>
    <scope>NUCLEOTIDE SEQUENCE [LARGE SCALE GENOMIC DNA]</scope>
    <source>
        <strain evidence="9 10">609q</strain>
        <strain evidence="8 11">609u</strain>
    </source>
</reference>
<accession>A0A256LDG7</accession>
<reference evidence="9 10" key="1">
    <citation type="submission" date="2017-04" db="EMBL/GenBank/DDBJ databases">
        <authorList>
            <person name="Afonso C.L."/>
            <person name="Miller P.J."/>
            <person name="Scott M.A."/>
            <person name="Spackman E."/>
            <person name="Goraichik I."/>
            <person name="Dimitrov K.M."/>
            <person name="Suarez D.L."/>
            <person name="Swayne D.E."/>
        </authorList>
    </citation>
    <scope>NUCLEOTIDE SEQUENCE [LARGE SCALE GENOMIC DNA]</scope>
    <source>
        <strain evidence="9 10">609q</strain>
    </source>
</reference>
<dbReference type="RefSeq" id="WP_094496404.1">
    <property type="nucleotide sequence ID" value="NZ_NGNV01000022.1"/>
</dbReference>
<keyword evidence="4 7" id="KW-1133">Transmembrane helix</keyword>
<dbReference type="InterPro" id="IPR045863">
    <property type="entry name" value="CorA_TM1_TM2"/>
</dbReference>
<proteinExistence type="inferred from homology"/>
<keyword evidence="11" id="KW-1185">Reference proteome</keyword>
<evidence type="ECO:0000256" key="6">
    <source>
        <dbReference type="SAM" id="Coils"/>
    </source>
</evidence>
<evidence type="ECO:0000256" key="2">
    <source>
        <dbReference type="ARBA" id="ARBA00009765"/>
    </source>
</evidence>
<dbReference type="GO" id="GO:0016020">
    <property type="term" value="C:membrane"/>
    <property type="evidence" value="ECO:0007669"/>
    <property type="project" value="UniProtKB-SubCell"/>
</dbReference>
<dbReference type="PANTHER" id="PTHR47891:SF1">
    <property type="entry name" value="CORA-MAGNESIUM AND COBALT TRANSPORTER"/>
    <property type="match status" value="1"/>
</dbReference>
<evidence type="ECO:0000256" key="1">
    <source>
        <dbReference type="ARBA" id="ARBA00004141"/>
    </source>
</evidence>
<dbReference type="InterPro" id="IPR047199">
    <property type="entry name" value="CorA-like"/>
</dbReference>
<dbReference type="GO" id="GO:0046873">
    <property type="term" value="F:metal ion transmembrane transporter activity"/>
    <property type="evidence" value="ECO:0007669"/>
    <property type="project" value="InterPro"/>
</dbReference>
<sequence>MISVYDKNGQIKHNNFLTAKLIILVRPTSNELNEIEKAIGCDHDIFAKEFSATEVSHFNSLPNCKLKNAQIFVSFNFDSSQSQVEDAIYPTIAVFNSQQLILILQKIPAPTLEDPKSIANLSVEDLLIKQLLYQNQCFNKELNKIKQQLDHLDRAARTTTKTKSLKEATDLTRTLVYFNHTMDDQASSIESIIDFFKEKKSVNSNLIIDLLLSQRRLTKKIKVYRDLLESINGLFSAMMDNHLNNLMKYLDSLALIISIPALISGIWGMNVGGLPGKENELGFLWVTLFGATLAIISALLLRKKNYLK</sequence>
<dbReference type="SUPFAM" id="SSF144083">
    <property type="entry name" value="Magnesium transport protein CorA, transmembrane region"/>
    <property type="match status" value="1"/>
</dbReference>